<proteinExistence type="predicted"/>
<organism evidence="2">
    <name type="scientific">uncultured Nocardioidaceae bacterium</name>
    <dbReference type="NCBI Taxonomy" id="253824"/>
    <lineage>
        <taxon>Bacteria</taxon>
        <taxon>Bacillati</taxon>
        <taxon>Actinomycetota</taxon>
        <taxon>Actinomycetes</taxon>
        <taxon>Propionibacteriales</taxon>
        <taxon>Nocardioidaceae</taxon>
        <taxon>environmental samples</taxon>
    </lineage>
</organism>
<feature type="compositionally biased region" description="Basic and acidic residues" evidence="1">
    <location>
        <begin position="64"/>
        <end position="74"/>
    </location>
</feature>
<feature type="non-terminal residue" evidence="2">
    <location>
        <position position="144"/>
    </location>
</feature>
<feature type="region of interest" description="Disordered" evidence="1">
    <location>
        <begin position="114"/>
        <end position="144"/>
    </location>
</feature>
<sequence length="144" mass="14850">EGSGTWSDQADRPGVGRLAARCRRDRGPDPARPRPHHALRRAGDPLAAVRVGRAAHAPGGGARQEGRRGERADLATDPGVDARCVGDHRARRALGGQAVGPGLVAAAGRVLAARGTGDRPDPGRLGVHRPGAGGVQLPDLSEWL</sequence>
<dbReference type="EMBL" id="CADCUI010000012">
    <property type="protein sequence ID" value="CAA9334990.1"/>
    <property type="molecule type" value="Genomic_DNA"/>
</dbReference>
<evidence type="ECO:0000256" key="1">
    <source>
        <dbReference type="SAM" id="MobiDB-lite"/>
    </source>
</evidence>
<protein>
    <submittedName>
        <fullName evidence="2">Uncharacterized protein</fullName>
    </submittedName>
</protein>
<feature type="region of interest" description="Disordered" evidence="1">
    <location>
        <begin position="1"/>
        <end position="80"/>
    </location>
</feature>
<feature type="non-terminal residue" evidence="2">
    <location>
        <position position="1"/>
    </location>
</feature>
<dbReference type="AlphaFoldDB" id="A0A6J4LKZ8"/>
<evidence type="ECO:0000313" key="2">
    <source>
        <dbReference type="EMBL" id="CAA9334990.1"/>
    </source>
</evidence>
<accession>A0A6J4LKZ8</accession>
<name>A0A6J4LKZ8_9ACTN</name>
<reference evidence="2" key="1">
    <citation type="submission" date="2020-02" db="EMBL/GenBank/DDBJ databases">
        <authorList>
            <person name="Meier V. D."/>
        </authorList>
    </citation>
    <scope>NUCLEOTIDE SEQUENCE</scope>
    <source>
        <strain evidence="2">AVDCRST_MAG34</strain>
    </source>
</reference>
<feature type="compositionally biased region" description="Low complexity" evidence="1">
    <location>
        <begin position="47"/>
        <end position="57"/>
    </location>
</feature>
<gene>
    <name evidence="2" type="ORF">AVDCRST_MAG34-631</name>
</gene>